<dbReference type="AlphaFoldDB" id="A0A0Q3KHM4"/>
<keyword evidence="3" id="KW-1185">Reference proteome</keyword>
<evidence type="ECO:0000313" key="1">
    <source>
        <dbReference type="EMBL" id="KQK29179.1"/>
    </source>
</evidence>
<proteinExistence type="predicted"/>
<protein>
    <submittedName>
        <fullName evidence="1">Uncharacterized protein</fullName>
    </submittedName>
</protein>
<evidence type="ECO:0000313" key="3">
    <source>
        <dbReference type="Proteomes" id="UP000051562"/>
    </source>
</evidence>
<organism evidence="1 3">
    <name type="scientific">Bosea thiooxidans</name>
    <dbReference type="NCBI Taxonomy" id="53254"/>
    <lineage>
        <taxon>Bacteria</taxon>
        <taxon>Pseudomonadati</taxon>
        <taxon>Pseudomonadota</taxon>
        <taxon>Alphaproteobacteria</taxon>
        <taxon>Hyphomicrobiales</taxon>
        <taxon>Boseaceae</taxon>
        <taxon>Bosea</taxon>
    </lineage>
</organism>
<evidence type="ECO:0000313" key="2">
    <source>
        <dbReference type="EMBL" id="SKB99968.1"/>
    </source>
</evidence>
<dbReference type="Proteomes" id="UP000190130">
    <property type="component" value="Unassembled WGS sequence"/>
</dbReference>
<accession>A0A0Q3KHM4</accession>
<name>A0A0Q3KHM4_9HYPH</name>
<sequence>MSYLRIAHINEQGTYFVIVPVETSFGSQPRVAQEASIDRWRLAAMSARLNGTVVPVWENGDRLAFRAPQRFHAFFKSLSLPLVLGMLNETLSC</sequence>
<evidence type="ECO:0000313" key="4">
    <source>
        <dbReference type="Proteomes" id="UP000190130"/>
    </source>
</evidence>
<gene>
    <name evidence="1" type="ORF">ARD30_19220</name>
    <name evidence="2" type="ORF">SAMN05660750_03530</name>
</gene>
<dbReference type="EMBL" id="LMAR01000052">
    <property type="protein sequence ID" value="KQK29179.1"/>
    <property type="molecule type" value="Genomic_DNA"/>
</dbReference>
<dbReference type="EMBL" id="FUYX01000010">
    <property type="protein sequence ID" value="SKB99968.1"/>
    <property type="molecule type" value="Genomic_DNA"/>
</dbReference>
<dbReference type="STRING" id="53254.SAMN05660750_03530"/>
<dbReference type="Proteomes" id="UP000051562">
    <property type="component" value="Unassembled WGS sequence"/>
</dbReference>
<reference evidence="2 4" key="2">
    <citation type="submission" date="2017-02" db="EMBL/GenBank/DDBJ databases">
        <authorList>
            <person name="Peterson S.W."/>
        </authorList>
    </citation>
    <scope>NUCLEOTIDE SEQUENCE [LARGE SCALE GENOMIC DNA]</scope>
    <source>
        <strain evidence="2 4">DSM 9653</strain>
    </source>
</reference>
<reference evidence="1 3" key="1">
    <citation type="submission" date="2015-10" db="EMBL/GenBank/DDBJ databases">
        <title>Draft genome of Bosea thiooxidans.</title>
        <authorList>
            <person name="Wang X."/>
        </authorList>
    </citation>
    <scope>NUCLEOTIDE SEQUENCE [LARGE SCALE GENOMIC DNA]</scope>
    <source>
        <strain evidence="1 3">CGMCC 9174</strain>
    </source>
</reference>